<keyword evidence="1" id="KW-0732">Signal</keyword>
<dbReference type="InterPro" id="IPR024079">
    <property type="entry name" value="MetalloPept_cat_dom_sf"/>
</dbReference>
<accession>A0AAU7C6R6</accession>
<reference evidence="2" key="1">
    <citation type="submission" date="2024-05" db="EMBL/GenBank/DDBJ databases">
        <title>Planctomycetes of the genus Singulisphaera possess chitinolytic capabilities.</title>
        <authorList>
            <person name="Ivanova A."/>
        </authorList>
    </citation>
    <scope>NUCLEOTIDE SEQUENCE</scope>
    <source>
        <strain evidence="2">Ch08T</strain>
    </source>
</reference>
<proteinExistence type="predicted"/>
<gene>
    <name evidence="2" type="ORF">V5E97_20935</name>
</gene>
<evidence type="ECO:0000313" key="2">
    <source>
        <dbReference type="EMBL" id="XBH00823.1"/>
    </source>
</evidence>
<evidence type="ECO:0000256" key="1">
    <source>
        <dbReference type="ARBA" id="ARBA00022729"/>
    </source>
</evidence>
<protein>
    <submittedName>
        <fullName evidence="2">VCBS repeat-containing protein</fullName>
    </submittedName>
</protein>
<dbReference type="InterPro" id="IPR028994">
    <property type="entry name" value="Integrin_alpha_N"/>
</dbReference>
<dbReference type="GO" id="GO:0008237">
    <property type="term" value="F:metallopeptidase activity"/>
    <property type="evidence" value="ECO:0007669"/>
    <property type="project" value="InterPro"/>
</dbReference>
<dbReference type="SUPFAM" id="SSF55486">
    <property type="entry name" value="Metalloproteases ('zincins'), catalytic domain"/>
    <property type="match status" value="1"/>
</dbReference>
<dbReference type="AlphaFoldDB" id="A0AAU7C6R6"/>
<dbReference type="SUPFAM" id="SSF69318">
    <property type="entry name" value="Integrin alpha N-terminal domain"/>
    <property type="match status" value="1"/>
</dbReference>
<dbReference type="InterPro" id="IPR013517">
    <property type="entry name" value="FG-GAP"/>
</dbReference>
<dbReference type="EMBL" id="CP155447">
    <property type="protein sequence ID" value="XBH00823.1"/>
    <property type="molecule type" value="Genomic_DNA"/>
</dbReference>
<dbReference type="RefSeq" id="WP_406693501.1">
    <property type="nucleotide sequence ID" value="NZ_CP155447.1"/>
</dbReference>
<organism evidence="2">
    <name type="scientific">Singulisphaera sp. Ch08</name>
    <dbReference type="NCBI Taxonomy" id="3120278"/>
    <lineage>
        <taxon>Bacteria</taxon>
        <taxon>Pseudomonadati</taxon>
        <taxon>Planctomycetota</taxon>
        <taxon>Planctomycetia</taxon>
        <taxon>Isosphaerales</taxon>
        <taxon>Isosphaeraceae</taxon>
        <taxon>Singulisphaera</taxon>
    </lineage>
</organism>
<dbReference type="Gene3D" id="3.40.390.10">
    <property type="entry name" value="Collagenase (Catalytic Domain)"/>
    <property type="match status" value="1"/>
</dbReference>
<sequence length="988" mass="106574">MSQQKWQVGLIGIVCLLLGEAGSADEVVTLSPAQLWTYRWAAGNGCLLAGDADGDGRADLLALTNRDGIAEIARTSALGKPIRPVRARPPFGLPPLTATFGPFTQPGADDLVVLLDDGSVHVVSGMATGTSRFTSDHTAVRFPQGEIPEGPARAYAADLNGDGRLDLLIRGARGRLHVMINERTNGTSVRFAIRSVVGELPRARQLEVGRFGDDSCDSLVWIDQGGNLRRAQLRFEAGGPGRLDPSSSLLKAGADDHLAVGRFRGEKTSDIILGRRLLAAGDPAKGVDLPALPTPAQARGDLRWLVADVDGNGRDDLIRQRSAPDSGTGTGHDVLVHFASLPDDRAKGFLASDDDGLLDAWKSGAVRPGGLDLPALGCKPGRKDLIVEIERFENVDLKLLEAEVEVTVRYFASLPVKNRDGSRGIALHAVYRDPTPRSEFDDVIRRFDARYPPRPHRGVVHTMFCGGPGDPGFGVAKMMGDNGRFTTNPQIQDVMSHELGHQLGLNHDGFQPHNSPTYASMMSYCYQNGLNDLPDKKQFSDGLLGRAALNERLLSERLPLSIEKVAFLNGSPYHFRLRPAGKSTLIDWNWNGVFGEENVTADVNYSHGTDVGPRYAVGRSVTTPVLVTHAPGAGERLILILGRPAPGRAAELSPEQPGNLRLRVWEGKDRDKDGARWSTEVTIEESGVTGDPSAAYLGGATWIAYPTKVGIALRRVTLDPAGKPSVGPATPIPTSQGAEPTLAALGSRLVLLLWRSPDRPIGVRALGTAGSPPTVGREEATPLTSLVPVAATAGAARRGVTPLWMTTMEGPRDGDTRTFIHRLEGRLGKDFRETAREPIPGSFTPHRPTLLWTPERGLGPDGRLFHFSGGTYEMDNRVSRARDPWAQQIVSMQIGYPELGGGWLHRRYYLQPGQPSDDFLSRSAPGVCWFGGDIAYANRLRDADPSQDDSVVVGFYGSGALPEPMGDFDDITFLSEIGLGHSLWYVTE</sequence>
<dbReference type="Pfam" id="PF13517">
    <property type="entry name" value="FG-GAP_3"/>
    <property type="match status" value="1"/>
</dbReference>
<name>A0AAU7C6R6_9BACT</name>